<sequence>MPLTDTAVRHAKNLGRNYSFKDMDGLHLFVSSTGAKSWHFRFNWLGKPARISLGMYPELSLRRSFCSRQCAYPGRKGG</sequence>
<name>A0ACC5MD98_9PSED</name>
<accession>A0ACC5MD98</accession>
<organism evidence="1 2">
    <name type="scientific">Pseudomonas umsongensis</name>
    <dbReference type="NCBI Taxonomy" id="198618"/>
    <lineage>
        <taxon>Bacteria</taxon>
        <taxon>Pseudomonadati</taxon>
        <taxon>Pseudomonadota</taxon>
        <taxon>Gammaproteobacteria</taxon>
        <taxon>Pseudomonadales</taxon>
        <taxon>Pseudomonadaceae</taxon>
        <taxon>Pseudomonas</taxon>
    </lineage>
</organism>
<keyword evidence="2" id="KW-1185">Reference proteome</keyword>
<dbReference type="EMBL" id="JACHVR010000001">
    <property type="protein sequence ID" value="MBB2886626.1"/>
    <property type="molecule type" value="Genomic_DNA"/>
</dbReference>
<proteinExistence type="predicted"/>
<reference evidence="1" key="1">
    <citation type="submission" date="2020-08" db="EMBL/GenBank/DDBJ databases">
        <title>Plant associated metagenomes--Microbial community diversity and host control of community assembly across model and emerging plant ecological genomics systems.</title>
        <authorList>
            <person name="Dangl J."/>
        </authorList>
    </citation>
    <scope>NUCLEOTIDE SEQUENCE</scope>
    <source>
        <strain evidence="1">KD5</strain>
    </source>
</reference>
<comment type="caution">
    <text evidence="1">The sequence shown here is derived from an EMBL/GenBank/DDBJ whole genome shotgun (WGS) entry which is preliminary data.</text>
</comment>
<gene>
    <name evidence="1" type="ORF">FHR69_002492</name>
</gene>
<evidence type="ECO:0000313" key="2">
    <source>
        <dbReference type="Proteomes" id="UP000589818"/>
    </source>
</evidence>
<evidence type="ECO:0000313" key="1">
    <source>
        <dbReference type="EMBL" id="MBB2886626.1"/>
    </source>
</evidence>
<protein>
    <submittedName>
        <fullName evidence="1">Uncharacterized protein</fullName>
    </submittedName>
</protein>
<dbReference type="Proteomes" id="UP000589818">
    <property type="component" value="Unassembled WGS sequence"/>
</dbReference>